<comment type="caution">
    <text evidence="1">The sequence shown here is derived from an EMBL/GenBank/DDBJ whole genome shotgun (WGS) entry which is preliminary data.</text>
</comment>
<organism evidence="1 2">
    <name type="scientific">Dreissena polymorpha</name>
    <name type="common">Zebra mussel</name>
    <name type="synonym">Mytilus polymorpha</name>
    <dbReference type="NCBI Taxonomy" id="45954"/>
    <lineage>
        <taxon>Eukaryota</taxon>
        <taxon>Metazoa</taxon>
        <taxon>Spiralia</taxon>
        <taxon>Lophotrochozoa</taxon>
        <taxon>Mollusca</taxon>
        <taxon>Bivalvia</taxon>
        <taxon>Autobranchia</taxon>
        <taxon>Heteroconchia</taxon>
        <taxon>Euheterodonta</taxon>
        <taxon>Imparidentia</taxon>
        <taxon>Neoheterodontei</taxon>
        <taxon>Myida</taxon>
        <taxon>Dreissenoidea</taxon>
        <taxon>Dreissenidae</taxon>
        <taxon>Dreissena</taxon>
    </lineage>
</organism>
<reference evidence="1" key="2">
    <citation type="submission" date="2020-11" db="EMBL/GenBank/DDBJ databases">
        <authorList>
            <person name="McCartney M.A."/>
            <person name="Auch B."/>
            <person name="Kono T."/>
            <person name="Mallez S."/>
            <person name="Becker A."/>
            <person name="Gohl D.M."/>
            <person name="Silverstein K.A.T."/>
            <person name="Koren S."/>
            <person name="Bechman K.B."/>
            <person name="Herman A."/>
            <person name="Abrahante J.E."/>
            <person name="Garbe J."/>
        </authorList>
    </citation>
    <scope>NUCLEOTIDE SEQUENCE</scope>
    <source>
        <strain evidence="1">Duluth1</strain>
        <tissue evidence="1">Whole animal</tissue>
    </source>
</reference>
<protein>
    <submittedName>
        <fullName evidence="1">Uncharacterized protein</fullName>
    </submittedName>
</protein>
<sequence>MDEHCSQTLALNQGSVETVRLRLTKAPNYPDAMFCAMRVQGARGKETAPALSRVSTFRVPKTLYVRTAIICSCSTVPRRSRLPFRVMPNTNSCFGLYISVKL</sequence>
<dbReference type="Proteomes" id="UP000828390">
    <property type="component" value="Unassembled WGS sequence"/>
</dbReference>
<name>A0A9D4IIT4_DREPO</name>
<dbReference type="EMBL" id="JAIWYP010000009">
    <property type="protein sequence ID" value="KAH3775790.1"/>
    <property type="molecule type" value="Genomic_DNA"/>
</dbReference>
<gene>
    <name evidence="1" type="ORF">DPMN_177198</name>
</gene>
<evidence type="ECO:0000313" key="1">
    <source>
        <dbReference type="EMBL" id="KAH3775790.1"/>
    </source>
</evidence>
<keyword evidence="2" id="KW-1185">Reference proteome</keyword>
<reference evidence="1" key="1">
    <citation type="journal article" date="2019" name="bioRxiv">
        <title>The Genome of the Zebra Mussel, Dreissena polymorpha: A Resource for Invasive Species Research.</title>
        <authorList>
            <person name="McCartney M.A."/>
            <person name="Auch B."/>
            <person name="Kono T."/>
            <person name="Mallez S."/>
            <person name="Zhang Y."/>
            <person name="Obille A."/>
            <person name="Becker A."/>
            <person name="Abrahante J.E."/>
            <person name="Garbe J."/>
            <person name="Badalamenti J.P."/>
            <person name="Herman A."/>
            <person name="Mangelson H."/>
            <person name="Liachko I."/>
            <person name="Sullivan S."/>
            <person name="Sone E.D."/>
            <person name="Koren S."/>
            <person name="Silverstein K.A.T."/>
            <person name="Beckman K.B."/>
            <person name="Gohl D.M."/>
        </authorList>
    </citation>
    <scope>NUCLEOTIDE SEQUENCE</scope>
    <source>
        <strain evidence="1">Duluth1</strain>
        <tissue evidence="1">Whole animal</tissue>
    </source>
</reference>
<evidence type="ECO:0000313" key="2">
    <source>
        <dbReference type="Proteomes" id="UP000828390"/>
    </source>
</evidence>
<accession>A0A9D4IIT4</accession>
<dbReference type="AlphaFoldDB" id="A0A9D4IIT4"/>
<proteinExistence type="predicted"/>